<dbReference type="Gene3D" id="3.30.465.10">
    <property type="match status" value="1"/>
</dbReference>
<comment type="subcellular location">
    <subcellularLocation>
        <location evidence="1">Membrane</location>
        <topology evidence="1">Single-pass membrane protein</topology>
    </subcellularLocation>
</comment>
<keyword evidence="6" id="KW-0472">Membrane</keyword>
<evidence type="ECO:0000256" key="1">
    <source>
        <dbReference type="ARBA" id="ARBA00004167"/>
    </source>
</evidence>
<accession>A0A919B5W8</accession>
<proteinExistence type="predicted"/>
<dbReference type="GO" id="GO:0071949">
    <property type="term" value="F:FAD binding"/>
    <property type="evidence" value="ECO:0007669"/>
    <property type="project" value="InterPro"/>
</dbReference>
<dbReference type="EC" id="1.3.1.72" evidence="2"/>
<keyword evidence="4" id="KW-1133">Transmembrane helix</keyword>
<keyword evidence="3" id="KW-0812">Transmembrane</keyword>
<organism evidence="8 9">
    <name type="scientific">Streptomyces mashuensis</name>
    <dbReference type="NCBI Taxonomy" id="33904"/>
    <lineage>
        <taxon>Bacteria</taxon>
        <taxon>Bacillati</taxon>
        <taxon>Actinomycetota</taxon>
        <taxon>Actinomycetes</taxon>
        <taxon>Kitasatosporales</taxon>
        <taxon>Streptomycetaceae</taxon>
        <taxon>Streptomyces</taxon>
    </lineage>
</organism>
<dbReference type="GO" id="GO:0008202">
    <property type="term" value="P:steroid metabolic process"/>
    <property type="evidence" value="ECO:0007669"/>
    <property type="project" value="TreeGrafter"/>
</dbReference>
<evidence type="ECO:0000256" key="6">
    <source>
        <dbReference type="ARBA" id="ARBA00023136"/>
    </source>
</evidence>
<evidence type="ECO:0000313" key="8">
    <source>
        <dbReference type="EMBL" id="GHF53259.1"/>
    </source>
</evidence>
<dbReference type="GO" id="GO:0005737">
    <property type="term" value="C:cytoplasm"/>
    <property type="evidence" value="ECO:0007669"/>
    <property type="project" value="TreeGrafter"/>
</dbReference>
<keyword evidence="9" id="KW-1185">Reference proteome</keyword>
<evidence type="ECO:0000256" key="2">
    <source>
        <dbReference type="ARBA" id="ARBA00012405"/>
    </source>
</evidence>
<name>A0A919B5W8_9ACTN</name>
<dbReference type="GO" id="GO:0016020">
    <property type="term" value="C:membrane"/>
    <property type="evidence" value="ECO:0007669"/>
    <property type="project" value="UniProtKB-SubCell"/>
</dbReference>
<dbReference type="Proteomes" id="UP000638313">
    <property type="component" value="Unassembled WGS sequence"/>
</dbReference>
<dbReference type="InterPro" id="IPR016166">
    <property type="entry name" value="FAD-bd_PCMH"/>
</dbReference>
<keyword evidence="5" id="KW-0560">Oxidoreductase</keyword>
<evidence type="ECO:0000259" key="7">
    <source>
        <dbReference type="PROSITE" id="PS51387"/>
    </source>
</evidence>
<dbReference type="EMBL" id="BNBD01000007">
    <property type="protein sequence ID" value="GHF53259.1"/>
    <property type="molecule type" value="Genomic_DNA"/>
</dbReference>
<evidence type="ECO:0000256" key="4">
    <source>
        <dbReference type="ARBA" id="ARBA00022989"/>
    </source>
</evidence>
<dbReference type="RefSeq" id="WP_190130861.1">
    <property type="nucleotide sequence ID" value="NZ_BNBD01000007.1"/>
</dbReference>
<dbReference type="InterPro" id="IPR006094">
    <property type="entry name" value="Oxid_FAD_bind_N"/>
</dbReference>
<dbReference type="InterPro" id="IPR016169">
    <property type="entry name" value="FAD-bd_PCMH_sub2"/>
</dbReference>
<dbReference type="Pfam" id="PF01565">
    <property type="entry name" value="FAD_binding_4"/>
    <property type="match status" value="1"/>
</dbReference>
<dbReference type="PANTHER" id="PTHR10801">
    <property type="entry name" value="24-DEHYDROCHOLESTEROL REDUCTASE"/>
    <property type="match status" value="1"/>
</dbReference>
<evidence type="ECO:0000256" key="3">
    <source>
        <dbReference type="ARBA" id="ARBA00022692"/>
    </source>
</evidence>
<dbReference type="InterPro" id="IPR040165">
    <property type="entry name" value="Diminuto-like"/>
</dbReference>
<evidence type="ECO:0000256" key="5">
    <source>
        <dbReference type="ARBA" id="ARBA00023002"/>
    </source>
</evidence>
<dbReference type="AlphaFoldDB" id="A0A919B5W8"/>
<gene>
    <name evidence="8" type="ORF">GCM10010218_38380</name>
</gene>
<dbReference type="SUPFAM" id="SSF56176">
    <property type="entry name" value="FAD-binding/transporter-associated domain-like"/>
    <property type="match status" value="1"/>
</dbReference>
<reference evidence="8" key="2">
    <citation type="submission" date="2020-09" db="EMBL/GenBank/DDBJ databases">
        <authorList>
            <person name="Sun Q."/>
            <person name="Ohkuma M."/>
        </authorList>
    </citation>
    <scope>NUCLEOTIDE SEQUENCE</scope>
    <source>
        <strain evidence="8">JCM 4059</strain>
    </source>
</reference>
<reference evidence="8" key="1">
    <citation type="journal article" date="2014" name="Int. J. Syst. Evol. Microbiol.">
        <title>Complete genome sequence of Corynebacterium casei LMG S-19264T (=DSM 44701T), isolated from a smear-ripened cheese.</title>
        <authorList>
            <consortium name="US DOE Joint Genome Institute (JGI-PGF)"/>
            <person name="Walter F."/>
            <person name="Albersmeier A."/>
            <person name="Kalinowski J."/>
            <person name="Ruckert C."/>
        </authorList>
    </citation>
    <scope>NUCLEOTIDE SEQUENCE</scope>
    <source>
        <strain evidence="8">JCM 4059</strain>
    </source>
</reference>
<dbReference type="InterPro" id="IPR036318">
    <property type="entry name" value="FAD-bd_PCMH-like_sf"/>
</dbReference>
<evidence type="ECO:0000313" key="9">
    <source>
        <dbReference type="Proteomes" id="UP000638313"/>
    </source>
</evidence>
<sequence length="510" mass="57728">MSRTTSRTTVPRSAQWLADHRWLYVVPVLLPLSKAYALAEALTSRLRRRRTGVVRRHQWRVAHMQARVRERERHGGGALISTARPPWRSMAHSRETSYKDEAFLVPTQLDDILGVDVDRGTVTVGPAITMGRLIAGLPRGWTLPVVPELEDLTVGGLLMGYGIETSSHRHGLFADNVTSCEVLLADGEVVTADRTHHADLFHALPWSRGTLGLLTSVQLRMVPAAPWVRLTHHRLGSAAALTECIEAYSSGPGAPDFVEGFHFSPAESVVVTGTFADRPRGDGVVNRIGRWYKPWYHEHVRTQSRRQHNAEYVPLRDYYFRHSRSIYWAAEMLVPSGNHPLFRYPLGWLMPPKVAFLKRTETPGIRRMYLRNTVTQEALVPLRTLPEAIGTCREAFHVDRMWLCPVTLRRTEPPGLVSPATEDGLYVDVAVVFETPEPVRRGRPWDARQAVRAFETWLLDHGGFQVPYVASHLTREEFWSMFDGRAYHAARKKYGAEGAFLSLYDKVSCH</sequence>
<dbReference type="PROSITE" id="PS51387">
    <property type="entry name" value="FAD_PCMH"/>
    <property type="match status" value="1"/>
</dbReference>
<comment type="caution">
    <text evidence="8">The sequence shown here is derived from an EMBL/GenBank/DDBJ whole genome shotgun (WGS) entry which is preliminary data.</text>
</comment>
<dbReference type="GO" id="GO:0050614">
    <property type="term" value="F:Delta24-sterol reductase activity"/>
    <property type="evidence" value="ECO:0007669"/>
    <property type="project" value="UniProtKB-EC"/>
</dbReference>
<dbReference type="PANTHER" id="PTHR10801:SF0">
    <property type="entry name" value="DELTA(24)-STEROL REDUCTASE"/>
    <property type="match status" value="1"/>
</dbReference>
<protein>
    <recommendedName>
        <fullName evidence="2">Delta(24)-sterol reductase</fullName>
        <ecNumber evidence="2">1.3.1.72</ecNumber>
    </recommendedName>
</protein>
<feature type="domain" description="FAD-binding PCMH-type" evidence="7">
    <location>
        <begin position="46"/>
        <end position="224"/>
    </location>
</feature>